<evidence type="ECO:0000313" key="2">
    <source>
        <dbReference type="Proteomes" id="UP001159042"/>
    </source>
</evidence>
<reference evidence="1 2" key="1">
    <citation type="journal article" date="2023" name="Insect Mol. Biol.">
        <title>Genome sequencing provides insights into the evolution of gene families encoding plant cell wall-degrading enzymes in longhorned beetles.</title>
        <authorList>
            <person name="Shin N.R."/>
            <person name="Okamura Y."/>
            <person name="Kirsch R."/>
            <person name="Pauchet Y."/>
        </authorList>
    </citation>
    <scope>NUCLEOTIDE SEQUENCE [LARGE SCALE GENOMIC DNA]</scope>
    <source>
        <strain evidence="1">EAD_L_NR</strain>
    </source>
</reference>
<gene>
    <name evidence="1" type="ORF">NQ315_007785</name>
</gene>
<evidence type="ECO:0000313" key="1">
    <source>
        <dbReference type="EMBL" id="KAJ8922750.1"/>
    </source>
</evidence>
<dbReference type="Proteomes" id="UP001159042">
    <property type="component" value="Unassembled WGS sequence"/>
</dbReference>
<comment type="caution">
    <text evidence="1">The sequence shown here is derived from an EMBL/GenBank/DDBJ whole genome shotgun (WGS) entry which is preliminary data.</text>
</comment>
<organism evidence="1 2">
    <name type="scientific">Exocentrus adspersus</name>
    <dbReference type="NCBI Taxonomy" id="1586481"/>
    <lineage>
        <taxon>Eukaryota</taxon>
        <taxon>Metazoa</taxon>
        <taxon>Ecdysozoa</taxon>
        <taxon>Arthropoda</taxon>
        <taxon>Hexapoda</taxon>
        <taxon>Insecta</taxon>
        <taxon>Pterygota</taxon>
        <taxon>Neoptera</taxon>
        <taxon>Endopterygota</taxon>
        <taxon>Coleoptera</taxon>
        <taxon>Polyphaga</taxon>
        <taxon>Cucujiformia</taxon>
        <taxon>Chrysomeloidea</taxon>
        <taxon>Cerambycidae</taxon>
        <taxon>Lamiinae</taxon>
        <taxon>Acanthocinini</taxon>
        <taxon>Exocentrus</taxon>
    </lineage>
</organism>
<accession>A0AAV8W7W2</accession>
<sequence length="73" mass="8810">MKNMDINKKLDTYIDVNKLQLSFDKLRQANNHKQILDVAVEHFRELFVAHVRHRINQIQQRSPDSIVRLYPIR</sequence>
<name>A0AAV8W7W2_9CUCU</name>
<dbReference type="AlphaFoldDB" id="A0AAV8W7W2"/>
<proteinExistence type="predicted"/>
<protein>
    <submittedName>
        <fullName evidence="1">Uncharacterized protein</fullName>
    </submittedName>
</protein>
<dbReference type="EMBL" id="JANEYG010000006">
    <property type="protein sequence ID" value="KAJ8922750.1"/>
    <property type="molecule type" value="Genomic_DNA"/>
</dbReference>
<keyword evidence="2" id="KW-1185">Reference proteome</keyword>